<gene>
    <name evidence="5" type="ORF">RHODO2019_16970</name>
</gene>
<keyword evidence="3" id="KW-0804">Transcription</keyword>
<dbReference type="InterPro" id="IPR016032">
    <property type="entry name" value="Sig_transdc_resp-reg_C-effctor"/>
</dbReference>
<dbReference type="InterPro" id="IPR029016">
    <property type="entry name" value="GAF-like_dom_sf"/>
</dbReference>
<dbReference type="PANTHER" id="PTHR44688:SF16">
    <property type="entry name" value="DNA-BINDING TRANSCRIPTIONAL ACTIVATOR DEVR_DOSR"/>
    <property type="match status" value="1"/>
</dbReference>
<name>A0ABY6P0I3_9NOCA</name>
<keyword evidence="1" id="KW-0805">Transcription regulation</keyword>
<dbReference type="EMBL" id="CP110615">
    <property type="protein sequence ID" value="UZJ24776.1"/>
    <property type="molecule type" value="Genomic_DNA"/>
</dbReference>
<keyword evidence="2" id="KW-0238">DNA-binding</keyword>
<sequence>MPGDDRAVRAAVLAEIRQVVPCDAYVWVLTDPTTTVGASPLAEVPSLQDLPTLIRLKYLTPTNRWTTLAGDEVATLVGATGGHLDQSLVWRELLRSYGVHDVASMVLRDTQGCWGFLDLWRSAPTSRAFSRSDRAFLASVLPELTQSLRASLAGTFAVPAEKAPSDGPAVLLLNDTLKLATQTAQADTQLRALLPTLPGQSPVPAVALNVAAQLLALESGIDTHAPTARLHRGGGRWLQVRAARLDPEPETGAMIAVTIEHAPPAQRLEVYCRVIGLTARERELVGHLVGGADTRGVAAVLGIGEYTVNDHLRSIFAKAGVNSRRQLITNAHG</sequence>
<evidence type="ECO:0000256" key="3">
    <source>
        <dbReference type="ARBA" id="ARBA00023163"/>
    </source>
</evidence>
<dbReference type="Pfam" id="PF01590">
    <property type="entry name" value="GAF"/>
    <property type="match status" value="1"/>
</dbReference>
<accession>A0ABY6P0I3</accession>
<dbReference type="InterPro" id="IPR036388">
    <property type="entry name" value="WH-like_DNA-bd_sf"/>
</dbReference>
<evidence type="ECO:0000259" key="4">
    <source>
        <dbReference type="PROSITE" id="PS50043"/>
    </source>
</evidence>
<organism evidence="5 6">
    <name type="scientific">Rhodococcus antarcticus</name>
    <dbReference type="NCBI Taxonomy" id="2987751"/>
    <lineage>
        <taxon>Bacteria</taxon>
        <taxon>Bacillati</taxon>
        <taxon>Actinomycetota</taxon>
        <taxon>Actinomycetes</taxon>
        <taxon>Mycobacteriales</taxon>
        <taxon>Nocardiaceae</taxon>
        <taxon>Rhodococcus</taxon>
    </lineage>
</organism>
<dbReference type="PRINTS" id="PR00038">
    <property type="entry name" value="HTHLUXR"/>
</dbReference>
<feature type="domain" description="HTH luxR-type" evidence="4">
    <location>
        <begin position="270"/>
        <end position="333"/>
    </location>
</feature>
<proteinExistence type="predicted"/>
<evidence type="ECO:0000256" key="2">
    <source>
        <dbReference type="ARBA" id="ARBA00023125"/>
    </source>
</evidence>
<dbReference type="SUPFAM" id="SSF55781">
    <property type="entry name" value="GAF domain-like"/>
    <property type="match status" value="1"/>
</dbReference>
<dbReference type="PROSITE" id="PS50043">
    <property type="entry name" value="HTH_LUXR_2"/>
    <property type="match status" value="1"/>
</dbReference>
<dbReference type="Gene3D" id="1.10.10.10">
    <property type="entry name" value="Winged helix-like DNA-binding domain superfamily/Winged helix DNA-binding domain"/>
    <property type="match status" value="1"/>
</dbReference>
<dbReference type="SMART" id="SM00421">
    <property type="entry name" value="HTH_LUXR"/>
    <property type="match status" value="1"/>
</dbReference>
<protein>
    <submittedName>
        <fullName evidence="5">Helix-turn-helix transcriptional regulator</fullName>
    </submittedName>
</protein>
<reference evidence="5" key="1">
    <citation type="submission" date="2022-10" db="EMBL/GenBank/DDBJ databases">
        <title>Rhodococcus sp.75.</title>
        <authorList>
            <person name="Sun M."/>
        </authorList>
    </citation>
    <scope>NUCLEOTIDE SEQUENCE</scope>
    <source>
        <strain evidence="5">75</strain>
    </source>
</reference>
<dbReference type="CDD" id="cd06170">
    <property type="entry name" value="LuxR_C_like"/>
    <property type="match status" value="1"/>
</dbReference>
<dbReference type="RefSeq" id="WP_265382882.1">
    <property type="nucleotide sequence ID" value="NZ_CP110615.1"/>
</dbReference>
<dbReference type="Pfam" id="PF00196">
    <property type="entry name" value="GerE"/>
    <property type="match status" value="1"/>
</dbReference>
<dbReference type="InterPro" id="IPR000792">
    <property type="entry name" value="Tscrpt_reg_LuxR_C"/>
</dbReference>
<evidence type="ECO:0000313" key="5">
    <source>
        <dbReference type="EMBL" id="UZJ24776.1"/>
    </source>
</evidence>
<dbReference type="SUPFAM" id="SSF46894">
    <property type="entry name" value="C-terminal effector domain of the bipartite response regulators"/>
    <property type="match status" value="1"/>
</dbReference>
<evidence type="ECO:0000256" key="1">
    <source>
        <dbReference type="ARBA" id="ARBA00023015"/>
    </source>
</evidence>
<dbReference type="Proteomes" id="UP001164965">
    <property type="component" value="Chromosome"/>
</dbReference>
<dbReference type="Gene3D" id="3.30.450.40">
    <property type="match status" value="1"/>
</dbReference>
<keyword evidence="6" id="KW-1185">Reference proteome</keyword>
<dbReference type="PANTHER" id="PTHR44688">
    <property type="entry name" value="DNA-BINDING TRANSCRIPTIONAL ACTIVATOR DEVR_DOSR"/>
    <property type="match status" value="1"/>
</dbReference>
<dbReference type="InterPro" id="IPR003018">
    <property type="entry name" value="GAF"/>
</dbReference>
<evidence type="ECO:0000313" key="6">
    <source>
        <dbReference type="Proteomes" id="UP001164965"/>
    </source>
</evidence>
<dbReference type="PROSITE" id="PS00622">
    <property type="entry name" value="HTH_LUXR_1"/>
    <property type="match status" value="1"/>
</dbReference>